<evidence type="ECO:0000313" key="3">
    <source>
        <dbReference type="Proteomes" id="UP000063789"/>
    </source>
</evidence>
<evidence type="ECO:0000313" key="2">
    <source>
        <dbReference type="EMBL" id="ALG84083.1"/>
    </source>
</evidence>
<accession>A0A0N9MMY3</accession>
<proteinExistence type="predicted"/>
<reference evidence="3" key="1">
    <citation type="submission" date="2015-06" db="EMBL/GenBank/DDBJ databases">
        <title>Complete genome sequence and metabolic analysis of phthalate degradation pathway in Gordonia sp. QH-11.</title>
        <authorList>
            <person name="Jin D."/>
            <person name="Kong X."/>
            <person name="Bai Z."/>
        </authorList>
    </citation>
    <scope>NUCLEOTIDE SEQUENCE [LARGE SCALE GENOMIC DNA]</scope>
    <source>
        <strain evidence="3">QH-11</strain>
    </source>
</reference>
<feature type="chain" id="PRO_5039123231" description="Ribosomally synthesized peptide with SipW-like signal peptide" evidence="1">
    <location>
        <begin position="21"/>
        <end position="170"/>
    </location>
</feature>
<evidence type="ECO:0000256" key="1">
    <source>
        <dbReference type="SAM" id="SignalP"/>
    </source>
</evidence>
<dbReference type="AlphaFoldDB" id="A0A0N9MMY3"/>
<dbReference type="PATRIC" id="fig|1136941.3.peg.1154"/>
<evidence type="ECO:0008006" key="4">
    <source>
        <dbReference type="Google" id="ProtNLM"/>
    </source>
</evidence>
<dbReference type="STRING" id="1136941.ACH46_05645"/>
<protein>
    <recommendedName>
        <fullName evidence="4">Ribosomally synthesized peptide with SipW-like signal peptide</fullName>
    </recommendedName>
</protein>
<dbReference type="OrthoDB" id="4578595at2"/>
<dbReference type="KEGG" id="goq:ACH46_05645"/>
<keyword evidence="1" id="KW-0732">Signal</keyword>
<name>A0A0N9MMY3_9ACTN</name>
<feature type="signal peptide" evidence="1">
    <location>
        <begin position="1"/>
        <end position="20"/>
    </location>
</feature>
<sequence length="170" mass="17114">MRALLASGILLGTGAIGTSALWSTTAATTSQEFTTANVDIRANGEKSLSFSFPEALLPGRSTAFVIKVQNIGSVPFTYTATVQSPDALGRAVTLSYATGVAPSNGACPGAGTSTTITGTPTEFRATTSWLSPTTGVDALCLQLSLPTTADGALAGQSGSARFIFSATGMP</sequence>
<organism evidence="2 3">
    <name type="scientific">Gordonia phthalatica</name>
    <dbReference type="NCBI Taxonomy" id="1136941"/>
    <lineage>
        <taxon>Bacteria</taxon>
        <taxon>Bacillati</taxon>
        <taxon>Actinomycetota</taxon>
        <taxon>Actinomycetes</taxon>
        <taxon>Mycobacteriales</taxon>
        <taxon>Gordoniaceae</taxon>
        <taxon>Gordonia</taxon>
    </lineage>
</organism>
<reference evidence="2 3" key="2">
    <citation type="journal article" date="2017" name="Int. J. Syst. Evol. Microbiol.">
        <title>Gordonia phthalatica sp. nov., a di-n-butyl phthalate-degrading bacterium isolated from activated sludge.</title>
        <authorList>
            <person name="Jin D."/>
            <person name="Kong X."/>
            <person name="Jia M."/>
            <person name="Yu X."/>
            <person name="Wang X."/>
            <person name="Zhuang X."/>
            <person name="Deng Y."/>
            <person name="Bai Z."/>
        </authorList>
    </citation>
    <scope>NUCLEOTIDE SEQUENCE [LARGE SCALE GENOMIC DNA]</scope>
    <source>
        <strain evidence="2 3">QH-11</strain>
    </source>
</reference>
<dbReference type="RefSeq" id="WP_062392054.1">
    <property type="nucleotide sequence ID" value="NZ_CP011853.1"/>
</dbReference>
<dbReference type="Proteomes" id="UP000063789">
    <property type="component" value="Chromosome"/>
</dbReference>
<dbReference type="EMBL" id="CP011853">
    <property type="protein sequence ID" value="ALG84083.1"/>
    <property type="molecule type" value="Genomic_DNA"/>
</dbReference>
<gene>
    <name evidence="2" type="ORF">ACH46_05645</name>
</gene>
<keyword evidence="3" id="KW-1185">Reference proteome</keyword>